<dbReference type="InterPro" id="IPR012340">
    <property type="entry name" value="NA-bd_OB-fold"/>
</dbReference>
<dbReference type="PROSITE" id="PS50935">
    <property type="entry name" value="SSB"/>
    <property type="match status" value="1"/>
</dbReference>
<reference evidence="5" key="1">
    <citation type="submission" date="2020-06" db="EMBL/GenBank/DDBJ databases">
        <title>Nostoc edaphicum CCNP1411 genome.</title>
        <authorList>
            <person name="Fidor A."/>
            <person name="Grabski M."/>
            <person name="Gawor J."/>
            <person name="Gromadka R."/>
            <person name="Wegrzyn G."/>
            <person name="Mazur-Marzec H."/>
        </authorList>
    </citation>
    <scope>NUCLEOTIDE SEQUENCE [LARGE SCALE GENOMIC DNA]</scope>
    <source>
        <strain evidence="5">CCNP1411</strain>
    </source>
</reference>
<dbReference type="GO" id="GO:0003697">
    <property type="term" value="F:single-stranded DNA binding"/>
    <property type="evidence" value="ECO:0007669"/>
    <property type="project" value="InterPro"/>
</dbReference>
<accession>A0A7D7LFF6</accession>
<dbReference type="EMBL" id="CP054698">
    <property type="protein sequence ID" value="QMS91778.1"/>
    <property type="molecule type" value="Genomic_DNA"/>
</dbReference>
<dbReference type="AlphaFoldDB" id="A0A7D7LFF6"/>
<protein>
    <submittedName>
        <fullName evidence="4">Single-stranded DNA-binding protein</fullName>
    </submittedName>
</protein>
<dbReference type="KEGG" id="ned:HUN01_30830"/>
<keyword evidence="5" id="KW-1185">Reference proteome</keyword>
<feature type="region of interest" description="Disordered" evidence="3">
    <location>
        <begin position="97"/>
        <end position="191"/>
    </location>
</feature>
<feature type="compositionally biased region" description="Polar residues" evidence="3">
    <location>
        <begin position="97"/>
        <end position="130"/>
    </location>
</feature>
<sequence>MNSCVLMAEIINEPQLRYTADNLGVTEMLVQFPNSQKPEDPPATLKVVGWGNLATEIQQNYHQGDRVILVGRLGMTTVERQEGFKEKRAELTVQQIQPVGGSFNTDPLPSATATPSFTETAPRQTSSASRPPQKEVPSYESPRPAPTPATNPVGVTPQPTSYEPVPQPTNYERTTYPAVKEEEPDPDDIPF</sequence>
<feature type="compositionally biased region" description="Acidic residues" evidence="3">
    <location>
        <begin position="182"/>
        <end position="191"/>
    </location>
</feature>
<proteinExistence type="predicted"/>
<dbReference type="RefSeq" id="WP_181929348.1">
    <property type="nucleotide sequence ID" value="NZ_CP054698.1"/>
</dbReference>
<evidence type="ECO:0000313" key="5">
    <source>
        <dbReference type="Proteomes" id="UP000514713"/>
    </source>
</evidence>
<gene>
    <name evidence="4" type="ORF">HUN01_30830</name>
</gene>
<dbReference type="CDD" id="cd04496">
    <property type="entry name" value="SSB_OBF"/>
    <property type="match status" value="1"/>
</dbReference>
<evidence type="ECO:0000256" key="1">
    <source>
        <dbReference type="ARBA" id="ARBA00023125"/>
    </source>
</evidence>
<dbReference type="Pfam" id="PF00436">
    <property type="entry name" value="SSB"/>
    <property type="match status" value="1"/>
</dbReference>
<name>A0A7D7LFF6_9NOSO</name>
<dbReference type="Proteomes" id="UP000514713">
    <property type="component" value="Chromosome"/>
</dbReference>
<evidence type="ECO:0000256" key="3">
    <source>
        <dbReference type="SAM" id="MobiDB-lite"/>
    </source>
</evidence>
<organism evidence="4 5">
    <name type="scientific">Nostoc edaphicum CCNP1411</name>
    <dbReference type="NCBI Taxonomy" id="1472755"/>
    <lineage>
        <taxon>Bacteria</taxon>
        <taxon>Bacillati</taxon>
        <taxon>Cyanobacteriota</taxon>
        <taxon>Cyanophyceae</taxon>
        <taxon>Nostocales</taxon>
        <taxon>Nostocaceae</taxon>
        <taxon>Nostoc</taxon>
    </lineage>
</organism>
<evidence type="ECO:0000313" key="4">
    <source>
        <dbReference type="EMBL" id="QMS91778.1"/>
    </source>
</evidence>
<dbReference type="InterPro" id="IPR000424">
    <property type="entry name" value="Primosome_PriB/ssb"/>
</dbReference>
<evidence type="ECO:0000256" key="2">
    <source>
        <dbReference type="PROSITE-ProRule" id="PRU00252"/>
    </source>
</evidence>
<dbReference type="SUPFAM" id="SSF50249">
    <property type="entry name" value="Nucleic acid-binding proteins"/>
    <property type="match status" value="1"/>
</dbReference>
<dbReference type="Gene3D" id="2.40.50.140">
    <property type="entry name" value="Nucleic acid-binding proteins"/>
    <property type="match status" value="1"/>
</dbReference>
<keyword evidence="1 2" id="KW-0238">DNA-binding</keyword>